<dbReference type="InterPro" id="IPR010285">
    <property type="entry name" value="DNA_helicase_pif1-like_DEAD"/>
</dbReference>
<evidence type="ECO:0000313" key="4">
    <source>
        <dbReference type="RefSeq" id="XP_071933893.1"/>
    </source>
</evidence>
<dbReference type="PANTHER" id="PTHR10492:SF100">
    <property type="entry name" value="ATP-DEPENDENT DNA HELICASE"/>
    <property type="match status" value="1"/>
</dbReference>
<reference evidence="4" key="1">
    <citation type="submission" date="2025-08" db="UniProtKB">
        <authorList>
            <consortium name="RefSeq"/>
        </authorList>
    </citation>
    <scope>IDENTIFICATION</scope>
    <source>
        <tissue evidence="4">Leaves</tissue>
    </source>
</reference>
<accession>A0ABM4WQ39</accession>
<keyword evidence="1" id="KW-0067">ATP-binding</keyword>
<dbReference type="Pfam" id="PF05970">
    <property type="entry name" value="PIF1"/>
    <property type="match status" value="1"/>
</dbReference>
<keyword evidence="1" id="KW-0347">Helicase</keyword>
<proteinExistence type="inferred from homology"/>
<dbReference type="Gene3D" id="3.40.50.300">
    <property type="entry name" value="P-loop containing nucleotide triphosphate hydrolases"/>
    <property type="match status" value="1"/>
</dbReference>
<evidence type="ECO:0000256" key="1">
    <source>
        <dbReference type="RuleBase" id="RU363044"/>
    </source>
</evidence>
<keyword evidence="1" id="KW-0547">Nucleotide-binding</keyword>
<sequence length="377" mass="42605">MSFDYLLTVSGEWMNSFREVALRLGLLESDNYIEETLEEAIGFQMPSSLRLFFVTLLFYYSPADPKLLWNRFEKDLSADYLHARKYTSYSNCEIQNRVLEDIDKSLVQMGKSISEFHIVTDSFAAPERITREVDSERNIVVDPEDMLLPSKLNAEQRYAFDLILQSVFSSEGKAFFIDGPCGTGKTFLYQSLLSGLRSQGYIVIAVATSGVAASILPRGRTAHSRFKIALNFAKSKTCQLSKQSSVAKLICESKLILWDEASMAKRQTIEAFNCLLQDLKDSDLPFGGHVVVFGGEFRQIRLVIGKGQQERIPRESQKVDPCLTCGYCGKTNHTEDECWVKGRKCLIYGSTDHQINNCLKKQPRGNSAQQVDRTKSK</sequence>
<dbReference type="GeneID" id="140036402"/>
<evidence type="ECO:0000259" key="2">
    <source>
        <dbReference type="Pfam" id="PF05970"/>
    </source>
</evidence>
<gene>
    <name evidence="4" type="primary">LOC140036402</name>
</gene>
<keyword evidence="1" id="KW-0227">DNA damage</keyword>
<dbReference type="Proteomes" id="UP001652660">
    <property type="component" value="Chromosome 2e"/>
</dbReference>
<organism evidence="3 4">
    <name type="scientific">Coffea arabica</name>
    <name type="common">Arabian coffee</name>
    <dbReference type="NCBI Taxonomy" id="13443"/>
    <lineage>
        <taxon>Eukaryota</taxon>
        <taxon>Viridiplantae</taxon>
        <taxon>Streptophyta</taxon>
        <taxon>Embryophyta</taxon>
        <taxon>Tracheophyta</taxon>
        <taxon>Spermatophyta</taxon>
        <taxon>Magnoliopsida</taxon>
        <taxon>eudicotyledons</taxon>
        <taxon>Gunneridae</taxon>
        <taxon>Pentapetalae</taxon>
        <taxon>asterids</taxon>
        <taxon>lamiids</taxon>
        <taxon>Gentianales</taxon>
        <taxon>Rubiaceae</taxon>
        <taxon>Ixoroideae</taxon>
        <taxon>Gardenieae complex</taxon>
        <taxon>Bertiereae - Coffeeae clade</taxon>
        <taxon>Coffeeae</taxon>
        <taxon>Coffea</taxon>
    </lineage>
</organism>
<dbReference type="PANTHER" id="PTHR10492">
    <property type="match status" value="1"/>
</dbReference>
<protein>
    <recommendedName>
        <fullName evidence="1">ATP-dependent DNA helicase</fullName>
        <ecNumber evidence="1">5.6.2.3</ecNumber>
    </recommendedName>
</protein>
<dbReference type="InterPro" id="IPR027417">
    <property type="entry name" value="P-loop_NTPase"/>
</dbReference>
<dbReference type="SUPFAM" id="SSF52540">
    <property type="entry name" value="P-loop containing nucleoside triphosphate hydrolases"/>
    <property type="match status" value="1"/>
</dbReference>
<dbReference type="RefSeq" id="XP_071933893.1">
    <property type="nucleotide sequence ID" value="XM_072077792.1"/>
</dbReference>
<keyword evidence="1" id="KW-0378">Hydrolase</keyword>
<comment type="catalytic activity">
    <reaction evidence="1">
        <text>ATP + H2O = ADP + phosphate + H(+)</text>
        <dbReference type="Rhea" id="RHEA:13065"/>
        <dbReference type="ChEBI" id="CHEBI:15377"/>
        <dbReference type="ChEBI" id="CHEBI:15378"/>
        <dbReference type="ChEBI" id="CHEBI:30616"/>
        <dbReference type="ChEBI" id="CHEBI:43474"/>
        <dbReference type="ChEBI" id="CHEBI:456216"/>
        <dbReference type="EC" id="5.6.2.3"/>
    </reaction>
</comment>
<comment type="similarity">
    <text evidence="1">Belongs to the helicase family.</text>
</comment>
<keyword evidence="1" id="KW-0234">DNA repair</keyword>
<keyword evidence="1" id="KW-0233">DNA recombination</keyword>
<feature type="domain" description="DNA helicase Pif1-like DEAD-box helicase" evidence="2">
    <location>
        <begin position="151"/>
        <end position="312"/>
    </location>
</feature>
<dbReference type="EC" id="5.6.2.3" evidence="1"/>
<comment type="cofactor">
    <cofactor evidence="1">
        <name>Mg(2+)</name>
        <dbReference type="ChEBI" id="CHEBI:18420"/>
    </cofactor>
</comment>
<name>A0ABM4WQ39_COFAR</name>
<keyword evidence="3" id="KW-1185">Reference proteome</keyword>
<evidence type="ECO:0000313" key="3">
    <source>
        <dbReference type="Proteomes" id="UP001652660"/>
    </source>
</evidence>